<proteinExistence type="predicted"/>
<keyword evidence="2" id="KW-1185">Reference proteome</keyword>
<organism evidence="1 2">
    <name type="scientific">Colletotrichum navitas</name>
    <dbReference type="NCBI Taxonomy" id="681940"/>
    <lineage>
        <taxon>Eukaryota</taxon>
        <taxon>Fungi</taxon>
        <taxon>Dikarya</taxon>
        <taxon>Ascomycota</taxon>
        <taxon>Pezizomycotina</taxon>
        <taxon>Sordariomycetes</taxon>
        <taxon>Hypocreomycetidae</taxon>
        <taxon>Glomerellales</taxon>
        <taxon>Glomerellaceae</taxon>
        <taxon>Colletotrichum</taxon>
        <taxon>Colletotrichum graminicola species complex</taxon>
    </lineage>
</organism>
<gene>
    <name evidence="1" type="ORF">LY79DRAFT_536141</name>
</gene>
<evidence type="ECO:0000313" key="1">
    <source>
        <dbReference type="EMBL" id="KAK1599802.1"/>
    </source>
</evidence>
<comment type="caution">
    <text evidence="1">The sequence shown here is derived from an EMBL/GenBank/DDBJ whole genome shotgun (WGS) entry which is preliminary data.</text>
</comment>
<evidence type="ECO:0000313" key="2">
    <source>
        <dbReference type="Proteomes" id="UP001230504"/>
    </source>
</evidence>
<reference evidence="1" key="1">
    <citation type="submission" date="2021-06" db="EMBL/GenBank/DDBJ databases">
        <title>Comparative genomics, transcriptomics and evolutionary studies reveal genomic signatures of adaptation to plant cell wall in hemibiotrophic fungi.</title>
        <authorList>
            <consortium name="DOE Joint Genome Institute"/>
            <person name="Baroncelli R."/>
            <person name="Diaz J.F."/>
            <person name="Benocci T."/>
            <person name="Peng M."/>
            <person name="Battaglia E."/>
            <person name="Haridas S."/>
            <person name="Andreopoulos W."/>
            <person name="Labutti K."/>
            <person name="Pangilinan J."/>
            <person name="Floch G.L."/>
            <person name="Makela M.R."/>
            <person name="Henrissat B."/>
            <person name="Grigoriev I.V."/>
            <person name="Crouch J.A."/>
            <person name="De Vries R.P."/>
            <person name="Sukno S.A."/>
            <person name="Thon M.R."/>
        </authorList>
    </citation>
    <scope>NUCLEOTIDE SEQUENCE</scope>
    <source>
        <strain evidence="1">CBS 125086</strain>
    </source>
</reference>
<dbReference type="AlphaFoldDB" id="A0AAD8QE84"/>
<sequence length="162" mass="17386">MNIVSLCTALARHSLRGDATLMSEVSGTTRCWLMDVVARGRSRGRGSVQRRASPRGGTAVLASCARGGGHPLASPSLPLAEPNQQDPSFCLMMSGRAALRACSTSMQASRRQHHCKRRQANDGPETCLSRAEPLFAQLAFYPFRRQAMLHGTVTCKSATADG</sequence>
<dbReference type="EMBL" id="JAHLJV010000002">
    <property type="protein sequence ID" value="KAK1599802.1"/>
    <property type="molecule type" value="Genomic_DNA"/>
</dbReference>
<name>A0AAD8QE84_9PEZI</name>
<dbReference type="GeneID" id="85440811"/>
<protein>
    <submittedName>
        <fullName evidence="1">Uncharacterized protein</fullName>
    </submittedName>
</protein>
<accession>A0AAD8QE84</accession>
<dbReference type="RefSeq" id="XP_060420391.1">
    <property type="nucleotide sequence ID" value="XM_060556571.1"/>
</dbReference>
<dbReference type="Proteomes" id="UP001230504">
    <property type="component" value="Unassembled WGS sequence"/>
</dbReference>